<dbReference type="PANTHER" id="PTHR32026">
    <property type="entry name" value="METHYLTRANSFERASE-LIKE PROTEIN 24"/>
    <property type="match status" value="1"/>
</dbReference>
<dbReference type="InterPro" id="IPR026913">
    <property type="entry name" value="METTL24"/>
</dbReference>
<feature type="domain" description="Methyltransferase" evidence="2">
    <location>
        <begin position="103"/>
        <end position="191"/>
    </location>
</feature>
<dbReference type="OrthoDB" id="10006218at2759"/>
<evidence type="ECO:0000313" key="4">
    <source>
        <dbReference type="Proteomes" id="UP000265515"/>
    </source>
</evidence>
<keyword evidence="1" id="KW-1133">Transmembrane helix</keyword>
<dbReference type="Proteomes" id="UP000265515">
    <property type="component" value="Unassembled WGS sequence"/>
</dbReference>
<accession>A0A388LGH7</accession>
<dbReference type="Pfam" id="PF13383">
    <property type="entry name" value="Methyltransf_22"/>
    <property type="match status" value="1"/>
</dbReference>
<dbReference type="STRING" id="69332.A0A388LGH7"/>
<reference evidence="3 4" key="1">
    <citation type="journal article" date="2018" name="Cell">
        <title>The Chara Genome: Secondary Complexity and Implications for Plant Terrestrialization.</title>
        <authorList>
            <person name="Nishiyama T."/>
            <person name="Sakayama H."/>
            <person name="Vries J.D."/>
            <person name="Buschmann H."/>
            <person name="Saint-Marcoux D."/>
            <person name="Ullrich K.K."/>
            <person name="Haas F.B."/>
            <person name="Vanderstraeten L."/>
            <person name="Becker D."/>
            <person name="Lang D."/>
            <person name="Vosolsobe S."/>
            <person name="Rombauts S."/>
            <person name="Wilhelmsson P.K.I."/>
            <person name="Janitza P."/>
            <person name="Kern R."/>
            <person name="Heyl A."/>
            <person name="Rumpler F."/>
            <person name="Villalobos L.I.A.C."/>
            <person name="Clay J.M."/>
            <person name="Skokan R."/>
            <person name="Toyoda A."/>
            <person name="Suzuki Y."/>
            <person name="Kagoshima H."/>
            <person name="Schijlen E."/>
            <person name="Tajeshwar N."/>
            <person name="Catarino B."/>
            <person name="Hetherington A.J."/>
            <person name="Saltykova A."/>
            <person name="Bonnot C."/>
            <person name="Breuninger H."/>
            <person name="Symeonidi A."/>
            <person name="Radhakrishnan G.V."/>
            <person name="Van Nieuwerburgh F."/>
            <person name="Deforce D."/>
            <person name="Chang C."/>
            <person name="Karol K.G."/>
            <person name="Hedrich R."/>
            <person name="Ulvskov P."/>
            <person name="Glockner G."/>
            <person name="Delwiche C.F."/>
            <person name="Petrasek J."/>
            <person name="Van de Peer Y."/>
            <person name="Friml J."/>
            <person name="Beilby M."/>
            <person name="Dolan L."/>
            <person name="Kohara Y."/>
            <person name="Sugano S."/>
            <person name="Fujiyama A."/>
            <person name="Delaux P.-M."/>
            <person name="Quint M."/>
            <person name="TheiBen G."/>
            <person name="Hagemann M."/>
            <person name="Harholt J."/>
            <person name="Dunand C."/>
            <person name="Zachgo S."/>
            <person name="Langdale J."/>
            <person name="Maumus F."/>
            <person name="Straeten D.V.D."/>
            <person name="Gould S.B."/>
            <person name="Rensing S.A."/>
        </authorList>
    </citation>
    <scope>NUCLEOTIDE SEQUENCE [LARGE SCALE GENOMIC DNA]</scope>
    <source>
        <strain evidence="3 4">S276</strain>
    </source>
</reference>
<protein>
    <recommendedName>
        <fullName evidence="2">Methyltransferase domain-containing protein</fullName>
    </recommendedName>
</protein>
<evidence type="ECO:0000259" key="2">
    <source>
        <dbReference type="Pfam" id="PF13383"/>
    </source>
</evidence>
<proteinExistence type="predicted"/>
<feature type="transmembrane region" description="Helical" evidence="1">
    <location>
        <begin position="12"/>
        <end position="33"/>
    </location>
</feature>
<gene>
    <name evidence="3" type="ORF">CBR_g32083</name>
</gene>
<keyword evidence="1" id="KW-0472">Membrane</keyword>
<sequence length="371" mass="42203">MDPLISSRLHSWTFAVLMGFAYTVFVWFVYDWFSASQVGEYKSQEPTSELPPPLTLHFPKDPSVFICIRKSPFPQPERDNHTSAYDDPGIADRIFADNVDRQRFLMQGDPRNPAGAAAALQPHVLETWEPLYHCPFEERVGPYGDGGKWMCRVRDYVDPGCVVYSFGSNGHVRWERDVARLTNCEIHIFDPTPEVVQYLQSTPTEADATSALDTVVCALNGTSLPRRTQFHPWALYEASSTLASQFLLKSVTAVTGGTLRWIVEHAGTAVPQIVKIDMRGSELFIDFRAEADLWKQVHMLLVEVNLSVLSNCFQTGFYIPAPLGPTPEWQFFSVWINSLYDLGFLMFHREMNLFAENGRVWEIGFVNKIMF</sequence>
<dbReference type="EMBL" id="BFEA01000373">
    <property type="protein sequence ID" value="GBG81408.1"/>
    <property type="molecule type" value="Genomic_DNA"/>
</dbReference>
<dbReference type="Gramene" id="GBG81408">
    <property type="protein sequence ID" value="GBG81408"/>
    <property type="gene ID" value="CBR_g32083"/>
</dbReference>
<dbReference type="InterPro" id="IPR025714">
    <property type="entry name" value="Methyltranfer_dom"/>
</dbReference>
<comment type="caution">
    <text evidence="3">The sequence shown here is derived from an EMBL/GenBank/DDBJ whole genome shotgun (WGS) entry which is preliminary data.</text>
</comment>
<dbReference type="AlphaFoldDB" id="A0A388LGH7"/>
<evidence type="ECO:0000313" key="3">
    <source>
        <dbReference type="EMBL" id="GBG81408.1"/>
    </source>
</evidence>
<evidence type="ECO:0000256" key="1">
    <source>
        <dbReference type="SAM" id="Phobius"/>
    </source>
</evidence>
<organism evidence="3 4">
    <name type="scientific">Chara braunii</name>
    <name type="common">Braun's stonewort</name>
    <dbReference type="NCBI Taxonomy" id="69332"/>
    <lineage>
        <taxon>Eukaryota</taxon>
        <taxon>Viridiplantae</taxon>
        <taxon>Streptophyta</taxon>
        <taxon>Charophyceae</taxon>
        <taxon>Charales</taxon>
        <taxon>Characeae</taxon>
        <taxon>Chara</taxon>
    </lineage>
</organism>
<keyword evidence="1" id="KW-0812">Transmembrane</keyword>
<keyword evidence="4" id="KW-1185">Reference proteome</keyword>
<name>A0A388LGH7_CHABU</name>